<evidence type="ECO:0000313" key="2">
    <source>
        <dbReference type="EMBL" id="KAF2150302.1"/>
    </source>
</evidence>
<feature type="compositionally biased region" description="Polar residues" evidence="1">
    <location>
        <begin position="41"/>
        <end position="55"/>
    </location>
</feature>
<evidence type="ECO:0000256" key="1">
    <source>
        <dbReference type="SAM" id="MobiDB-lite"/>
    </source>
</evidence>
<accession>A0A9P4IYS8</accession>
<gene>
    <name evidence="2" type="ORF">K461DRAFT_280328</name>
</gene>
<dbReference type="Proteomes" id="UP000799439">
    <property type="component" value="Unassembled WGS sequence"/>
</dbReference>
<feature type="compositionally biased region" description="Acidic residues" evidence="1">
    <location>
        <begin position="61"/>
        <end position="71"/>
    </location>
</feature>
<proteinExistence type="predicted"/>
<sequence length="446" mass="48467">MLSRSSRHIADRDLKVLGLSVNKSPSTKSVQFSATTFASTSIAGSPLPESQTRDPYTSWLDFDDDDLDDDGGDHGADGGDTAELDVLSSDDIKKTSLQISFNTKHPRLVTFLTVAGDVQHALVQALLGFELEPSLSLQDFGLVPDRTSTPGTVKLFGDPLSESTSAAVTFALCQIPERHATPPPPYEARMPDTKTWGNLPAWEIADEQNVCSLKNHQFNDIDDSLCSAFRHSPGASLCQMSNTLVLTIDDSPASRLSAMTTLLQVAELNAPDGVPEADASLPSAIVVMTATRTPVELEAWDPDFTTDTFFDQMLLSDVSLTSLKDRVRRRFLHFRVLRIPNFGSSLRKTQIDKLWAEIHNNCGQALPYFPTQPKDATTMQFEPAEPEGLVLGGRALSLSESCTTDILRLSILDSIERRLGCGLALMVDLIIAVGVAEAIAVSMTQD</sequence>
<organism evidence="2 3">
    <name type="scientific">Myriangium duriaei CBS 260.36</name>
    <dbReference type="NCBI Taxonomy" id="1168546"/>
    <lineage>
        <taxon>Eukaryota</taxon>
        <taxon>Fungi</taxon>
        <taxon>Dikarya</taxon>
        <taxon>Ascomycota</taxon>
        <taxon>Pezizomycotina</taxon>
        <taxon>Dothideomycetes</taxon>
        <taxon>Dothideomycetidae</taxon>
        <taxon>Myriangiales</taxon>
        <taxon>Myriangiaceae</taxon>
        <taxon>Myriangium</taxon>
    </lineage>
</organism>
<feature type="region of interest" description="Disordered" evidence="1">
    <location>
        <begin position="41"/>
        <end position="82"/>
    </location>
</feature>
<keyword evidence="3" id="KW-1185">Reference proteome</keyword>
<dbReference type="AlphaFoldDB" id="A0A9P4IYS8"/>
<name>A0A9P4IYS8_9PEZI</name>
<reference evidence="2" key="1">
    <citation type="journal article" date="2020" name="Stud. Mycol.">
        <title>101 Dothideomycetes genomes: a test case for predicting lifestyles and emergence of pathogens.</title>
        <authorList>
            <person name="Haridas S."/>
            <person name="Albert R."/>
            <person name="Binder M."/>
            <person name="Bloem J."/>
            <person name="Labutti K."/>
            <person name="Salamov A."/>
            <person name="Andreopoulos B."/>
            <person name="Baker S."/>
            <person name="Barry K."/>
            <person name="Bills G."/>
            <person name="Bluhm B."/>
            <person name="Cannon C."/>
            <person name="Castanera R."/>
            <person name="Culley D."/>
            <person name="Daum C."/>
            <person name="Ezra D."/>
            <person name="Gonzalez J."/>
            <person name="Henrissat B."/>
            <person name="Kuo A."/>
            <person name="Liang C."/>
            <person name="Lipzen A."/>
            <person name="Lutzoni F."/>
            <person name="Magnuson J."/>
            <person name="Mondo S."/>
            <person name="Nolan M."/>
            <person name="Ohm R."/>
            <person name="Pangilinan J."/>
            <person name="Park H.-J."/>
            <person name="Ramirez L."/>
            <person name="Alfaro M."/>
            <person name="Sun H."/>
            <person name="Tritt A."/>
            <person name="Yoshinaga Y."/>
            <person name="Zwiers L.-H."/>
            <person name="Turgeon B."/>
            <person name="Goodwin S."/>
            <person name="Spatafora J."/>
            <person name="Crous P."/>
            <person name="Grigoriev I."/>
        </authorList>
    </citation>
    <scope>NUCLEOTIDE SEQUENCE</scope>
    <source>
        <strain evidence="2">CBS 260.36</strain>
    </source>
</reference>
<dbReference type="EMBL" id="ML996089">
    <property type="protein sequence ID" value="KAF2150302.1"/>
    <property type="molecule type" value="Genomic_DNA"/>
</dbReference>
<evidence type="ECO:0000313" key="3">
    <source>
        <dbReference type="Proteomes" id="UP000799439"/>
    </source>
</evidence>
<comment type="caution">
    <text evidence="2">The sequence shown here is derived from an EMBL/GenBank/DDBJ whole genome shotgun (WGS) entry which is preliminary data.</text>
</comment>
<protein>
    <submittedName>
        <fullName evidence="2">Uncharacterized protein</fullName>
    </submittedName>
</protein>